<comment type="function">
    <text evidence="10">Catalyzes the decarboxylative condensation of pimeloyl-[acyl-carrier protein] and L-alanine to produce 8-amino-7-oxononanoate (AON), [acyl-carrier protein], and carbon dioxide.</text>
</comment>
<evidence type="ECO:0000313" key="12">
    <source>
        <dbReference type="EMBL" id="AOV06694.1"/>
    </source>
</evidence>
<dbReference type="GO" id="GO:0008710">
    <property type="term" value="F:8-amino-7-oxononanoate synthase activity"/>
    <property type="evidence" value="ECO:0007669"/>
    <property type="project" value="UniProtKB-UniRule"/>
</dbReference>
<feature type="domain" description="Aminotransferase class I/classII large" evidence="11">
    <location>
        <begin position="38"/>
        <end position="378"/>
    </location>
</feature>
<dbReference type="Proteomes" id="UP000185746">
    <property type="component" value="Chromosome"/>
</dbReference>
<dbReference type="AlphaFoldDB" id="A0A1D8JDC1"/>
<dbReference type="GO" id="GO:0009102">
    <property type="term" value="P:biotin biosynthetic process"/>
    <property type="evidence" value="ECO:0007669"/>
    <property type="project" value="UniProtKB-UniRule"/>
</dbReference>
<dbReference type="InterPro" id="IPR015421">
    <property type="entry name" value="PyrdxlP-dep_Trfase_major"/>
</dbReference>
<dbReference type="InterPro" id="IPR004839">
    <property type="entry name" value="Aminotransferase_I/II_large"/>
</dbReference>
<evidence type="ECO:0000256" key="6">
    <source>
        <dbReference type="ARBA" id="ARBA00022756"/>
    </source>
</evidence>
<dbReference type="PANTHER" id="PTHR13693:SF3">
    <property type="entry name" value="LD36009P"/>
    <property type="match status" value="1"/>
</dbReference>
<dbReference type="Pfam" id="PF00155">
    <property type="entry name" value="Aminotran_1_2"/>
    <property type="match status" value="1"/>
</dbReference>
<dbReference type="InterPro" id="IPR015422">
    <property type="entry name" value="PyrdxlP-dep_Trfase_small"/>
</dbReference>
<dbReference type="EMBL" id="CP017560">
    <property type="protein sequence ID" value="AOV06694.1"/>
    <property type="molecule type" value="Genomic_DNA"/>
</dbReference>
<keyword evidence="5 10" id="KW-0808">Transferase</keyword>
<dbReference type="InterPro" id="IPR004723">
    <property type="entry name" value="AONS_Archaea/Proteobacteria"/>
</dbReference>
<dbReference type="Gene3D" id="3.40.640.10">
    <property type="entry name" value="Type I PLP-dependent aspartate aminotransferase-like (Major domain)"/>
    <property type="match status" value="1"/>
</dbReference>
<evidence type="ECO:0000256" key="7">
    <source>
        <dbReference type="ARBA" id="ARBA00022898"/>
    </source>
</evidence>
<dbReference type="FunFam" id="3.40.640.10:FF:000006">
    <property type="entry name" value="5-aminolevulinate synthase, mitochondrial"/>
    <property type="match status" value="1"/>
</dbReference>
<reference evidence="12 13" key="1">
    <citation type="submission" date="2016-09" db="EMBL/GenBank/DDBJ databases">
        <title>Complete genome sequence of the Lysinibacillus sphaericus LMG 22257, a specie of Bacillus with ureolytic activity that can effectively biodeposit calcium carbonate.</title>
        <authorList>
            <person name="Yan W."/>
        </authorList>
    </citation>
    <scope>NUCLEOTIDE SEQUENCE [LARGE SCALE GENOMIC DNA]</scope>
    <source>
        <strain evidence="12 13">LMG 22257</strain>
    </source>
</reference>
<keyword evidence="6" id="KW-0093">Biotin biosynthesis</keyword>
<evidence type="ECO:0000256" key="10">
    <source>
        <dbReference type="RuleBase" id="RU003693"/>
    </source>
</evidence>
<dbReference type="SUPFAM" id="SSF53383">
    <property type="entry name" value="PLP-dependent transferases"/>
    <property type="match status" value="1"/>
</dbReference>
<dbReference type="CDD" id="cd06454">
    <property type="entry name" value="KBL_like"/>
    <property type="match status" value="1"/>
</dbReference>
<dbReference type="InterPro" id="IPR015424">
    <property type="entry name" value="PyrdxlP-dep_Trfase"/>
</dbReference>
<keyword evidence="7 9" id="KW-0663">Pyridoxal phosphate</keyword>
<comment type="subunit">
    <text evidence="4 10">Homodimer.</text>
</comment>
<evidence type="ECO:0000256" key="2">
    <source>
        <dbReference type="ARBA" id="ARBA00004746"/>
    </source>
</evidence>
<evidence type="ECO:0000256" key="1">
    <source>
        <dbReference type="ARBA" id="ARBA00001933"/>
    </source>
</evidence>
<dbReference type="Gene3D" id="3.90.1150.10">
    <property type="entry name" value="Aspartate Aminotransferase, domain 1"/>
    <property type="match status" value="1"/>
</dbReference>
<dbReference type="EC" id="2.3.1.47" evidence="10"/>
<proteinExistence type="inferred from homology"/>
<evidence type="ECO:0000256" key="8">
    <source>
        <dbReference type="ARBA" id="ARBA00047715"/>
    </source>
</evidence>
<dbReference type="KEGG" id="surl:BI350_03180"/>
<protein>
    <recommendedName>
        <fullName evidence="10">8-amino-7-ketopelargonate synthase</fullName>
        <ecNumber evidence="10">2.3.1.47</ecNumber>
    </recommendedName>
</protein>
<evidence type="ECO:0000256" key="3">
    <source>
        <dbReference type="ARBA" id="ARBA00010008"/>
    </source>
</evidence>
<dbReference type="InterPro" id="IPR050087">
    <property type="entry name" value="AON_synthase_class-II"/>
</dbReference>
<name>A0A1D8JDC1_9BACL</name>
<gene>
    <name evidence="12" type="ORF">BI350_03180</name>
</gene>
<comment type="pathway">
    <text evidence="2 10">Cofactor biosynthesis; biotin biosynthesis.</text>
</comment>
<accession>A0A1D8JDC1</accession>
<sequence length="396" mass="43200">MNDWFQRQLEAIEAEGLTRTLRSLSTGNDTEVMIEGNKYVLFSSNNYLGLATDSRLKERAMNGISLYGTGSGGARLTTGNMVIHEQLEREIAELKGTEASILFSSGYLANVGFISSVMGEGDVIFSDAWNHASIIDGCRLSKAVTIRYAHADMLDLEEKLRAWQGDGKKLIVTDGVFSMDGDIAPLPEIVALAKKYNAYILVDDAHGTGVLGERGGGTVDYFGLQHEVDFVVGTLSKAVGTEGGFVAGSSLAIQYLRNRARTFIFQTALSPGVIEAAREGIRLIQYEPERRQRLLKNAHFLYTNLTRQGFTIGPSNTPIISLLIGDANQAVQFSEQLMEEGIFIPAIRPPTVPQGSSRLRITVMATHTEKQLQTVVDHVGEIGRRMGVIKSVGNLV</sequence>
<dbReference type="PROSITE" id="PS00599">
    <property type="entry name" value="AA_TRANSFER_CLASS_2"/>
    <property type="match status" value="1"/>
</dbReference>
<evidence type="ECO:0000259" key="11">
    <source>
        <dbReference type="Pfam" id="PF00155"/>
    </source>
</evidence>
<evidence type="ECO:0000256" key="9">
    <source>
        <dbReference type="PIRSR" id="PIRSR604723-51"/>
    </source>
</evidence>
<dbReference type="UniPathway" id="UPA00078"/>
<dbReference type="PANTHER" id="PTHR13693">
    <property type="entry name" value="CLASS II AMINOTRANSFERASE/8-AMINO-7-OXONONANOATE SYNTHASE"/>
    <property type="match status" value="1"/>
</dbReference>
<feature type="modified residue" description="N6-(pyridoxal phosphate)lysine" evidence="9">
    <location>
        <position position="237"/>
    </location>
</feature>
<keyword evidence="13" id="KW-1185">Reference proteome</keyword>
<dbReference type="NCBIfam" id="TIGR00858">
    <property type="entry name" value="bioF"/>
    <property type="match status" value="1"/>
</dbReference>
<comment type="catalytic activity">
    <reaction evidence="8 10">
        <text>6-carboxyhexanoyl-[ACP] + L-alanine + H(+) = (8S)-8-amino-7-oxononanoate + holo-[ACP] + CO2</text>
        <dbReference type="Rhea" id="RHEA:42288"/>
        <dbReference type="Rhea" id="RHEA-COMP:9685"/>
        <dbReference type="Rhea" id="RHEA-COMP:9955"/>
        <dbReference type="ChEBI" id="CHEBI:15378"/>
        <dbReference type="ChEBI" id="CHEBI:16526"/>
        <dbReference type="ChEBI" id="CHEBI:57972"/>
        <dbReference type="ChEBI" id="CHEBI:64479"/>
        <dbReference type="ChEBI" id="CHEBI:78846"/>
        <dbReference type="ChEBI" id="CHEBI:149468"/>
        <dbReference type="EC" id="2.3.1.47"/>
    </reaction>
</comment>
<dbReference type="InterPro" id="IPR001917">
    <property type="entry name" value="Aminotrans_II_pyridoxalP_BS"/>
</dbReference>
<evidence type="ECO:0000256" key="5">
    <source>
        <dbReference type="ARBA" id="ARBA00022679"/>
    </source>
</evidence>
<dbReference type="RefSeq" id="WP_075526808.1">
    <property type="nucleotide sequence ID" value="NZ_CP017560.1"/>
</dbReference>
<organism evidence="12 13">
    <name type="scientific">Sporosarcina ureilytica</name>
    <dbReference type="NCBI Taxonomy" id="298596"/>
    <lineage>
        <taxon>Bacteria</taxon>
        <taxon>Bacillati</taxon>
        <taxon>Bacillota</taxon>
        <taxon>Bacilli</taxon>
        <taxon>Bacillales</taxon>
        <taxon>Caryophanaceae</taxon>
        <taxon>Sporosarcina</taxon>
    </lineage>
</organism>
<comment type="cofactor">
    <cofactor evidence="1 9 10">
        <name>pyridoxal 5'-phosphate</name>
        <dbReference type="ChEBI" id="CHEBI:597326"/>
    </cofactor>
</comment>
<comment type="similarity">
    <text evidence="3 10">Belongs to the class-II pyridoxal-phosphate-dependent aminotransferase family. BioF subfamily.</text>
</comment>
<dbReference type="GO" id="GO:0030170">
    <property type="term" value="F:pyridoxal phosphate binding"/>
    <property type="evidence" value="ECO:0007669"/>
    <property type="project" value="InterPro"/>
</dbReference>
<evidence type="ECO:0000256" key="4">
    <source>
        <dbReference type="ARBA" id="ARBA00011738"/>
    </source>
</evidence>
<evidence type="ECO:0000313" key="13">
    <source>
        <dbReference type="Proteomes" id="UP000185746"/>
    </source>
</evidence>